<feature type="compositionally biased region" description="Basic and acidic residues" evidence="5">
    <location>
        <begin position="67"/>
        <end position="78"/>
    </location>
</feature>
<dbReference type="RefSeq" id="WP_345498435.1">
    <property type="nucleotide sequence ID" value="NZ_BAABJM010000006.1"/>
</dbReference>
<dbReference type="Pfam" id="PF09360">
    <property type="entry name" value="zf-CDGSH"/>
    <property type="match status" value="1"/>
</dbReference>
<accession>A0ABP9KVI0</accession>
<evidence type="ECO:0000256" key="2">
    <source>
        <dbReference type="ARBA" id="ARBA00022723"/>
    </source>
</evidence>
<dbReference type="Proteomes" id="UP001500603">
    <property type="component" value="Unassembled WGS sequence"/>
</dbReference>
<evidence type="ECO:0000259" key="6">
    <source>
        <dbReference type="SMART" id="SM00704"/>
    </source>
</evidence>
<proteinExistence type="predicted"/>
<keyword evidence="8" id="KW-1185">Reference proteome</keyword>
<keyword evidence="3" id="KW-0408">Iron</keyword>
<sequence>MPKASNGDRRRITFVPQGPALVEGPVELVREDGTSVCSDRFLVAVCLCRRSKTYPLCDTSHRKRRRRTDESTHGERGQ</sequence>
<keyword evidence="2" id="KW-0479">Metal-binding</keyword>
<evidence type="ECO:0000256" key="4">
    <source>
        <dbReference type="ARBA" id="ARBA00023014"/>
    </source>
</evidence>
<protein>
    <submittedName>
        <fullName evidence="7">CDGSH iron-sulfur domain-containing protein</fullName>
    </submittedName>
</protein>
<reference evidence="8" key="1">
    <citation type="journal article" date="2019" name="Int. J. Syst. Evol. Microbiol.">
        <title>The Global Catalogue of Microorganisms (GCM) 10K type strain sequencing project: providing services to taxonomists for standard genome sequencing and annotation.</title>
        <authorList>
            <consortium name="The Broad Institute Genomics Platform"/>
            <consortium name="The Broad Institute Genome Sequencing Center for Infectious Disease"/>
            <person name="Wu L."/>
            <person name="Ma J."/>
        </authorList>
    </citation>
    <scope>NUCLEOTIDE SEQUENCE [LARGE SCALE GENOMIC DNA]</scope>
    <source>
        <strain evidence="8">JCM 18298</strain>
    </source>
</reference>
<feature type="region of interest" description="Disordered" evidence="5">
    <location>
        <begin position="59"/>
        <end position="78"/>
    </location>
</feature>
<organism evidence="7 8">
    <name type="scientific">Nocardia callitridis</name>
    <dbReference type="NCBI Taxonomy" id="648753"/>
    <lineage>
        <taxon>Bacteria</taxon>
        <taxon>Bacillati</taxon>
        <taxon>Actinomycetota</taxon>
        <taxon>Actinomycetes</taxon>
        <taxon>Mycobacteriales</taxon>
        <taxon>Nocardiaceae</taxon>
        <taxon>Nocardia</taxon>
    </lineage>
</organism>
<dbReference type="InterPro" id="IPR042216">
    <property type="entry name" value="MitoNEET_CISD"/>
</dbReference>
<gene>
    <name evidence="7" type="ORF">GCM10023318_50690</name>
</gene>
<evidence type="ECO:0000313" key="8">
    <source>
        <dbReference type="Proteomes" id="UP001500603"/>
    </source>
</evidence>
<evidence type="ECO:0000256" key="1">
    <source>
        <dbReference type="ARBA" id="ARBA00022714"/>
    </source>
</evidence>
<evidence type="ECO:0000256" key="3">
    <source>
        <dbReference type="ARBA" id="ARBA00023004"/>
    </source>
</evidence>
<comment type="caution">
    <text evidence="7">The sequence shown here is derived from an EMBL/GenBank/DDBJ whole genome shotgun (WGS) entry which is preliminary data.</text>
</comment>
<dbReference type="Gene3D" id="3.40.5.90">
    <property type="entry name" value="CDGSH iron-sulfur domain, mitoNEET-type"/>
    <property type="match status" value="1"/>
</dbReference>
<evidence type="ECO:0000313" key="7">
    <source>
        <dbReference type="EMBL" id="GAA5064572.1"/>
    </source>
</evidence>
<feature type="domain" description="Iron-binding zinc finger CDGSH type" evidence="6">
    <location>
        <begin position="23"/>
        <end position="67"/>
    </location>
</feature>
<dbReference type="InterPro" id="IPR018967">
    <property type="entry name" value="FeS-contain_CDGSH-typ"/>
</dbReference>
<evidence type="ECO:0000256" key="5">
    <source>
        <dbReference type="SAM" id="MobiDB-lite"/>
    </source>
</evidence>
<dbReference type="EMBL" id="BAABJM010000006">
    <property type="protein sequence ID" value="GAA5064572.1"/>
    <property type="molecule type" value="Genomic_DNA"/>
</dbReference>
<dbReference type="SMART" id="SM00704">
    <property type="entry name" value="ZnF_CDGSH"/>
    <property type="match status" value="1"/>
</dbReference>
<name>A0ABP9KVI0_9NOCA</name>
<keyword evidence="1" id="KW-0001">2Fe-2S</keyword>
<keyword evidence="4" id="KW-0411">Iron-sulfur</keyword>